<dbReference type="InterPro" id="IPR036291">
    <property type="entry name" value="NAD(P)-bd_dom_sf"/>
</dbReference>
<dbReference type="SUPFAM" id="SSF55347">
    <property type="entry name" value="Glyceraldehyde-3-phosphate dehydrogenase-like, C-terminal domain"/>
    <property type="match status" value="1"/>
</dbReference>
<gene>
    <name evidence="3" type="ORF">GI584_05780</name>
</gene>
<protein>
    <submittedName>
        <fullName evidence="3">Gfo/Idh/MocA family oxidoreductase</fullName>
    </submittedName>
</protein>
<dbReference type="Gene3D" id="3.40.50.720">
    <property type="entry name" value="NAD(P)-binding Rossmann-like Domain"/>
    <property type="match status" value="1"/>
</dbReference>
<dbReference type="InterPro" id="IPR055170">
    <property type="entry name" value="GFO_IDH_MocA-like_dom"/>
</dbReference>
<proteinExistence type="predicted"/>
<dbReference type="Pfam" id="PF22725">
    <property type="entry name" value="GFO_IDH_MocA_C3"/>
    <property type="match status" value="1"/>
</dbReference>
<dbReference type="InterPro" id="IPR052515">
    <property type="entry name" value="Gfo/Idh/MocA_Oxidoreductase"/>
</dbReference>
<evidence type="ECO:0000259" key="1">
    <source>
        <dbReference type="Pfam" id="PF01408"/>
    </source>
</evidence>
<dbReference type="KEGG" id="grc:GI584_05780"/>
<reference evidence="3 4" key="1">
    <citation type="submission" date="2019-11" db="EMBL/GenBank/DDBJ databases">
        <title>Gracilibacillus salitolerans sp. nov., a moderate halophile isolated from a saline soil in northwest China.</title>
        <authorList>
            <person name="Gan L."/>
        </authorList>
    </citation>
    <scope>NUCLEOTIDE SEQUENCE [LARGE SCALE GENOMIC DNA]</scope>
    <source>
        <strain evidence="3 4">SCU50</strain>
    </source>
</reference>
<dbReference type="AlphaFoldDB" id="A0A5Q2TFH7"/>
<dbReference type="SUPFAM" id="SSF51735">
    <property type="entry name" value="NAD(P)-binding Rossmann-fold domains"/>
    <property type="match status" value="1"/>
</dbReference>
<dbReference type="Proteomes" id="UP000339690">
    <property type="component" value="Chromosome"/>
</dbReference>
<evidence type="ECO:0000313" key="4">
    <source>
        <dbReference type="Proteomes" id="UP000339690"/>
    </source>
</evidence>
<feature type="domain" description="GFO/IDH/MocA-like oxidoreductase" evidence="2">
    <location>
        <begin position="134"/>
        <end position="259"/>
    </location>
</feature>
<accession>A0A5Q2TFH7</accession>
<evidence type="ECO:0000259" key="2">
    <source>
        <dbReference type="Pfam" id="PF22725"/>
    </source>
</evidence>
<dbReference type="InterPro" id="IPR000683">
    <property type="entry name" value="Gfo/Idh/MocA-like_OxRdtase_N"/>
</dbReference>
<organism evidence="3 4">
    <name type="scientific">Gracilibacillus salitolerans</name>
    <dbReference type="NCBI Taxonomy" id="2663022"/>
    <lineage>
        <taxon>Bacteria</taxon>
        <taxon>Bacillati</taxon>
        <taxon>Bacillota</taxon>
        <taxon>Bacilli</taxon>
        <taxon>Bacillales</taxon>
        <taxon>Bacillaceae</taxon>
        <taxon>Gracilibacillus</taxon>
    </lineage>
</organism>
<dbReference type="PANTHER" id="PTHR43249:SF1">
    <property type="entry name" value="D-GLUCOSIDE 3-DEHYDROGENASE"/>
    <property type="match status" value="1"/>
</dbReference>
<name>A0A5Q2TFH7_9BACI</name>
<dbReference type="RefSeq" id="WP_153790577.1">
    <property type="nucleotide sequence ID" value="NZ_CP045915.1"/>
</dbReference>
<dbReference type="Pfam" id="PF01408">
    <property type="entry name" value="GFO_IDH_MocA"/>
    <property type="match status" value="1"/>
</dbReference>
<sequence length="386" mass="43364">MHQVRIGIIGVGSMGNSHAKYLQANEIKDASLTAVLDNSEEKVKWLKENLKESVKVFSDEDAFFESGLVDAVIIATPHYDHASLAIKAFEYGLHVLSEKPAGVYTKQVREMNEAAEKSGKVFSIMYNQRTNPLYQKVRDLIQAGELGEIRRINWLITNWYRSQSYYDSGGWRATWSGEGGGVLINQCPHQLDLWQWMTGMMPTRMRAFCNFGKYRDIEVEDDVTAYAEYENGATGVFITTTGEAPGTNRLEITGDQGKVVIENGELDFWRLRVSEPQFNREYKGGFGAPECWKVDVPISGAETAHRGITQNFVHAILEGASLIAHGEEGIKGLMLSNAMHLSTWTDDWVEFPLDENLYYELLQEKIASSTSDKCTKSIPLNVEGTH</sequence>
<feature type="domain" description="Gfo/Idh/MocA-like oxidoreductase N-terminal" evidence="1">
    <location>
        <begin position="4"/>
        <end position="124"/>
    </location>
</feature>
<dbReference type="Gene3D" id="3.30.360.10">
    <property type="entry name" value="Dihydrodipicolinate Reductase, domain 2"/>
    <property type="match status" value="1"/>
</dbReference>
<dbReference type="EMBL" id="CP045915">
    <property type="protein sequence ID" value="QGH33554.1"/>
    <property type="molecule type" value="Genomic_DNA"/>
</dbReference>
<dbReference type="GO" id="GO:0000166">
    <property type="term" value="F:nucleotide binding"/>
    <property type="evidence" value="ECO:0007669"/>
    <property type="project" value="InterPro"/>
</dbReference>
<keyword evidence="4" id="KW-1185">Reference proteome</keyword>
<dbReference type="PANTHER" id="PTHR43249">
    <property type="entry name" value="UDP-N-ACETYL-2-AMINO-2-DEOXY-D-GLUCURONATE OXIDASE"/>
    <property type="match status" value="1"/>
</dbReference>
<evidence type="ECO:0000313" key="3">
    <source>
        <dbReference type="EMBL" id="QGH33554.1"/>
    </source>
</evidence>